<name>A9UW76_MONBE</name>
<dbReference type="EMBL" id="CH991547">
    <property type="protein sequence ID" value="EDQ90514.1"/>
    <property type="molecule type" value="Genomic_DNA"/>
</dbReference>
<evidence type="ECO:0000313" key="1">
    <source>
        <dbReference type="EMBL" id="EDQ90514.1"/>
    </source>
</evidence>
<dbReference type="AlphaFoldDB" id="A9UW76"/>
<gene>
    <name evidence="1" type="ORF">MONBRDRAFT_24369</name>
</gene>
<evidence type="ECO:0000313" key="2">
    <source>
        <dbReference type="Proteomes" id="UP000001357"/>
    </source>
</evidence>
<reference evidence="1 2" key="1">
    <citation type="journal article" date="2008" name="Nature">
        <title>The genome of the choanoflagellate Monosiga brevicollis and the origin of metazoans.</title>
        <authorList>
            <consortium name="JGI Sequencing"/>
            <person name="King N."/>
            <person name="Westbrook M.J."/>
            <person name="Young S.L."/>
            <person name="Kuo A."/>
            <person name="Abedin M."/>
            <person name="Chapman J."/>
            <person name="Fairclough S."/>
            <person name="Hellsten U."/>
            <person name="Isogai Y."/>
            <person name="Letunic I."/>
            <person name="Marr M."/>
            <person name="Pincus D."/>
            <person name="Putnam N."/>
            <person name="Rokas A."/>
            <person name="Wright K.J."/>
            <person name="Zuzow R."/>
            <person name="Dirks W."/>
            <person name="Good M."/>
            <person name="Goodstein D."/>
            <person name="Lemons D."/>
            <person name="Li W."/>
            <person name="Lyons J.B."/>
            <person name="Morris A."/>
            <person name="Nichols S."/>
            <person name="Richter D.J."/>
            <person name="Salamov A."/>
            <person name="Bork P."/>
            <person name="Lim W.A."/>
            <person name="Manning G."/>
            <person name="Miller W.T."/>
            <person name="McGinnis W."/>
            <person name="Shapiro H."/>
            <person name="Tjian R."/>
            <person name="Grigoriev I.V."/>
            <person name="Rokhsar D."/>
        </authorList>
    </citation>
    <scope>NUCLEOTIDE SEQUENCE [LARGE SCALE GENOMIC DNA]</scope>
    <source>
        <strain evidence="2">MX1 / ATCC 50154</strain>
    </source>
</reference>
<sequence>MSRARSQTMAGASLAALANNRDGTTSCAKSSHSQCAYITFTLALVLSAHTTCSNSLPRTPAVRNLQTGDVLCIQPAPQSREDAASTDMPPWAELFPEAQTTDDAEAAFRQAYTAKWKRAEVLVVTIAPFSRSRPGAPTTDAPTPFPPDLYAWRPYGTNLPRSGVNHNHSLHELIGSRQLGF</sequence>
<organism evidence="1 2">
    <name type="scientific">Monosiga brevicollis</name>
    <name type="common">Choanoflagellate</name>
    <dbReference type="NCBI Taxonomy" id="81824"/>
    <lineage>
        <taxon>Eukaryota</taxon>
        <taxon>Choanoflagellata</taxon>
        <taxon>Craspedida</taxon>
        <taxon>Salpingoecidae</taxon>
        <taxon>Monosiga</taxon>
    </lineage>
</organism>
<dbReference type="GeneID" id="5889880"/>
<keyword evidence="2" id="KW-1185">Reference proteome</keyword>
<proteinExistence type="predicted"/>
<dbReference type="Proteomes" id="UP000001357">
    <property type="component" value="Unassembled WGS sequence"/>
</dbReference>
<dbReference type="KEGG" id="mbr:MONBRDRAFT_24369"/>
<accession>A9UW76</accession>
<dbReference type="RefSeq" id="XP_001744565.1">
    <property type="nucleotide sequence ID" value="XM_001744513.1"/>
</dbReference>
<dbReference type="InParanoid" id="A9UW76"/>
<protein>
    <submittedName>
        <fullName evidence="1">Uncharacterized protein</fullName>
    </submittedName>
</protein>